<evidence type="ECO:0000313" key="2">
    <source>
        <dbReference type="EMBL" id="KJP87781.1"/>
    </source>
</evidence>
<proteinExistence type="predicted"/>
<feature type="compositionally biased region" description="Basic and acidic residues" evidence="1">
    <location>
        <begin position="1478"/>
        <end position="1489"/>
    </location>
</feature>
<organism evidence="2 3">
    <name type="scientific">Plasmodium fragile</name>
    <dbReference type="NCBI Taxonomy" id="5857"/>
    <lineage>
        <taxon>Eukaryota</taxon>
        <taxon>Sar</taxon>
        <taxon>Alveolata</taxon>
        <taxon>Apicomplexa</taxon>
        <taxon>Aconoidasida</taxon>
        <taxon>Haemosporida</taxon>
        <taxon>Plasmodiidae</taxon>
        <taxon>Plasmodium</taxon>
        <taxon>Plasmodium (Plasmodium)</taxon>
    </lineage>
</organism>
<dbReference type="EMBL" id="KQ001669">
    <property type="protein sequence ID" value="KJP87781.1"/>
    <property type="molecule type" value="Genomic_DNA"/>
</dbReference>
<sequence length="1691" mass="193276">MNVFNFASMEKKKNSQIQQVCVRKGRSYDNSNEECTKLKIKGGYITHMGSETTYGDTPNAGHTNGHSLNNMLMRRKIENVDNDEWKIKQPVLFCDKSGNHKKIDVLVYPVCDQNNFYHLREKKSDRPGKYLHAHSASNPGEGKQICTKKFVQKGRINEAFFTCGNKYKLEQGFIEGEDEKKKKKKNSPATEMLSEMGTSQDDKNLVHYCHIGCARPFTHQLKNTHGMSCPVGYNVSDGVCFSCKGKNNEGNIPTVFYANMEENSLHGCANCVKSNGGKQHFVSSPHGGTCTQDGFHEKDSTMLPKTCTHTLPNSSSEINSPHPLKLESNSGRAERMLSGSLHTYSGTIRGRNVSSIISKGEQGEWSSDGPHGFDRPLLCDSLHHCGDVDGGTENKSLKLCKSRSKQHTDWCPLKGDMHMMKGSRSNRSPFMKRVDVATRKGACGGVENKSNLICGGRLPSKSSLTCEDGLGSVARRVCRIIPDPTPQGERRLKDPRGRQGIIHTIARSLSEVLIENDGELGKAEVPGEGKRTEPLYLSRREETETNEENGGDNVVAFNCPGDVNTFQEDASIMDKHAEDMHDMSTGGEEDTRDVYITYDEGGGDNVVCSSRSDDVKQAKSSTHESFTTEVSFENGSEREEEDSAERIDHGTSSVASSVEHNETHAPDLSDDSGKAKNRGKSCEEDLGMKRIMQLLMLLERERRRSGRVGERKKTEGIKTGRKGTHEREEGDAHMYFAKYVDEIFRREEEAQDGYMGGETTEGDREKIIDTNGGGAEKWCATLLDKVEEHVGALDISLNEILQLNKVKKIFWYLYMKFKLADSITIEKFCELLKEKINEEMSKNYFKEYVMWENFQSFCRKNVGNFDYKMMILENLFCLLKSYPLDYEENKGCFYMLNPQRNKMMQSSSLYGEKNANVHLMKNKMNYLKLTREINIHFKNNFFFLDKIFIPKDAFFFVKDIEDIGLKDDSSKTLYVHQGLVQDLNEESEEKNSFDGFYAGNPPYQSDYYRYVRKKKVQSKMRKMKEFILYYYGFPSVQHFFEALLEFEREYKKANRGCTSLNGRVVEQEVSHMLELTSMLYAKYGREPCVKGCSDAHGGVIPCQCYSSHLEACPLEGHEVDMEKKTGYVNSMAQTTESNRHMGLKIPDTGKRHHSECTYEEQMKCDMSARFAKWKKEDQQNKLNMDSLETNVMREKVGTEVFPCECGPHCSEGAEPYWLSETIEEVSCTYEKFFNTVDAGNKVKEINLRTLKLFTENLSKLKGYPNFTSVDEVFWGICFSDPDLPKHILCEKKIFPKHISFNGFMRSMRYVPYVIPDFPVPSRHFISLYKSEKANEVFNSRNAFLNLLKYEGKNREMVLLRNKIIYDIVKLFVLLSSNFGVETGKYGKAAGVPHGDADPMVESSYYINYKCYLRKGRECASNRGEYEDTSSSCSLDYIPSSLDDEVGDDHEEGALSTGEKNSERKVQVPHQGYHITHSTLEHANRKKENNEQPYSTSNHLDEGSASAVEELLVRTNKKMSYKYVPKWHMSNDMFLSRLVSFDEIQISLENIYPLFMIQTALIYMIHISCCTLEEDEWRYFFEGAFTLYNTLTPEEVALRYIKLKGGQFFKLSNIKFNKNINLHQVFMRIPENMQCAEIYRLAINGENTSTGYSAEPFDIYHLMFVARVFWYIFLYSDNFLLLRSSLFWDAPE</sequence>
<reference evidence="2 3" key="1">
    <citation type="submission" date="2014-03" db="EMBL/GenBank/DDBJ databases">
        <title>The Genome Sequence of Plasmodium fragile nilgiri.</title>
        <authorList>
            <consortium name="The Broad Institute Genomics Platform"/>
            <consortium name="The Broad Institute Genome Sequencing Center for Infectious Disease"/>
            <person name="Neafsey D."/>
            <person name="Duraisingh M."/>
            <person name="Young S.K."/>
            <person name="Zeng Q."/>
            <person name="Gargeya S."/>
            <person name="Abouelleil A."/>
            <person name="Alvarado L."/>
            <person name="Chapman S.B."/>
            <person name="Gainer-Dewar J."/>
            <person name="Goldberg J."/>
            <person name="Griggs A."/>
            <person name="Gujja S."/>
            <person name="Hansen M."/>
            <person name="Howarth C."/>
            <person name="Imamovic A."/>
            <person name="Larimer J."/>
            <person name="Pearson M."/>
            <person name="Poon T.W."/>
            <person name="Priest M."/>
            <person name="Roberts A."/>
            <person name="Saif S."/>
            <person name="Shea T."/>
            <person name="Sykes S."/>
            <person name="Wortman J."/>
            <person name="Nusbaum C."/>
            <person name="Birren B."/>
        </authorList>
    </citation>
    <scope>NUCLEOTIDE SEQUENCE [LARGE SCALE GENOMIC DNA]</scope>
    <source>
        <strain evidence="3">nilgiri</strain>
    </source>
</reference>
<protein>
    <submittedName>
        <fullName evidence="2">Uncharacterized protein</fullName>
    </submittedName>
</protein>
<dbReference type="Proteomes" id="UP000054561">
    <property type="component" value="Unassembled WGS sequence"/>
</dbReference>
<evidence type="ECO:0000256" key="1">
    <source>
        <dbReference type="SAM" id="MobiDB-lite"/>
    </source>
</evidence>
<feature type="region of interest" description="Disordered" evidence="1">
    <location>
        <begin position="1442"/>
        <end position="1499"/>
    </location>
</feature>
<dbReference type="OrthoDB" id="378331at2759"/>
<dbReference type="VEuPathDB" id="PlasmoDB:AK88_02537"/>
<feature type="region of interest" description="Disordered" evidence="1">
    <location>
        <begin position="177"/>
        <end position="197"/>
    </location>
</feature>
<feature type="compositionally biased region" description="Basic and acidic residues" evidence="1">
    <location>
        <begin position="659"/>
        <end position="683"/>
    </location>
</feature>
<evidence type="ECO:0000313" key="3">
    <source>
        <dbReference type="Proteomes" id="UP000054561"/>
    </source>
</evidence>
<feature type="region of interest" description="Disordered" evidence="1">
    <location>
        <begin position="702"/>
        <end position="728"/>
    </location>
</feature>
<feature type="region of interest" description="Disordered" evidence="1">
    <location>
        <begin position="602"/>
        <end position="683"/>
    </location>
</feature>
<dbReference type="OMA" id="IHISCCT"/>
<dbReference type="RefSeq" id="XP_012335585.1">
    <property type="nucleotide sequence ID" value="XM_012480162.1"/>
</dbReference>
<feature type="compositionally biased region" description="Polar residues" evidence="1">
    <location>
        <begin position="618"/>
        <end position="634"/>
    </location>
</feature>
<keyword evidence="3" id="KW-1185">Reference proteome</keyword>
<name>A0A0D9QQ19_PLAFR</name>
<dbReference type="GeneID" id="24267851"/>
<accession>A0A0D9QQ19</accession>
<gene>
    <name evidence="2" type="ORF">AK88_02537</name>
</gene>